<feature type="binding site" evidence="10">
    <location>
        <position position="466"/>
    </location>
    <ligand>
        <name>Mn(2+)</name>
        <dbReference type="ChEBI" id="CHEBI:29035"/>
    </ligand>
</feature>
<keyword evidence="3 7" id="KW-1003">Cell membrane</keyword>
<dbReference type="GO" id="GO:0046872">
    <property type="term" value="F:metal ion binding"/>
    <property type="evidence" value="ECO:0007669"/>
    <property type="project" value="UniProtKB-KW"/>
</dbReference>
<dbReference type="SUPFAM" id="SSF53649">
    <property type="entry name" value="Alkaline phosphatase-like"/>
    <property type="match status" value="1"/>
</dbReference>
<comment type="similarity">
    <text evidence="2 7">Belongs to the LTA synthase family.</text>
</comment>
<sequence length="613" mass="71114">MTAKTKHAAIFLAIFLLWMKTYIVSKVSFTLPADHFLQEILLFLNPLSFLVLYFSFAYFTSPSKRRRVIIWMSFIYSFIIYANVVYYRFFTDFLTIPVLFQTKNVGDIGNSVYELVYLTDLFFFADLIVLVYLLKKPRWQSDHSIKTNERRKFFAYGLAILAVHLILAEVNRPQLLTRTFDREILVKSLGTFNYHLYDIMLQSKSSMQKALASNIDAEEILHKLNKETEINPELYGLAKGKNLIVISLESTQNFVLNYEINGEEVTPFLNELAESSYYFSDFYHQTGQGKTSDSEFLLDNSLYPLPRGAVFQTHPLNEYNAMPEILKANGYYSAVFHGNNKSFWNRDVMYKTMGYDQFFSEEYYKITDENTINYGLKDIPFFHQSIPYLKGLPQPFYARMITLTNHHPYLINEEEQWVEPYPVDDGTVSRYFTTVRYADEALKQFFNDLKTSSLYENSVVVVYGDHYGISERHQEAMADVLGKASITAYNQVELQQVPLFIHIPGEKGKVMETVGGQIDLKPTLLHLLGIEAKDDVHFGTDLFSKDHDELTVLRNGSFVTKDFIYTSETCYIKPFGAPVDPKKCEPYMEKAKVELDQSDQIIYGDLLRFLNQK</sequence>
<feature type="binding site" evidence="10">
    <location>
        <position position="465"/>
    </location>
    <ligand>
        <name>Mn(2+)</name>
        <dbReference type="ChEBI" id="CHEBI:29035"/>
    </ligand>
</feature>
<feature type="transmembrane region" description="Helical" evidence="11">
    <location>
        <begin position="36"/>
        <end position="56"/>
    </location>
</feature>
<keyword evidence="9" id="KW-0479">Metal-binding</keyword>
<evidence type="ECO:0000256" key="10">
    <source>
        <dbReference type="PIRSR" id="PIRSR005091-3"/>
    </source>
</evidence>
<evidence type="ECO:0000256" key="9">
    <source>
        <dbReference type="PIRSR" id="PIRSR005091-2"/>
    </source>
</evidence>
<evidence type="ECO:0000256" key="8">
    <source>
        <dbReference type="PIRSR" id="PIRSR005091-1"/>
    </source>
</evidence>
<protein>
    <recommendedName>
        <fullName evidence="12">Sulfatase N-terminal domain-containing protein</fullName>
    </recommendedName>
</protein>
<reference evidence="13 14" key="1">
    <citation type="submission" date="2016-11" db="EMBL/GenBank/DDBJ databases">
        <authorList>
            <person name="Jaros S."/>
            <person name="Januszkiewicz K."/>
            <person name="Wedrychowicz H."/>
        </authorList>
    </citation>
    <scope>NUCLEOTIDE SEQUENCE [LARGE SCALE GENOMIC DNA]</scope>
    <source>
        <strain evidence="13 14">Con a/3</strain>
    </source>
</reference>
<feature type="transmembrane region" description="Helical" evidence="11">
    <location>
        <begin position="115"/>
        <end position="133"/>
    </location>
</feature>
<feature type="domain" description="Sulfatase N-terminal" evidence="12">
    <location>
        <begin position="241"/>
        <end position="530"/>
    </location>
</feature>
<evidence type="ECO:0000313" key="13">
    <source>
        <dbReference type="EMBL" id="OOE08954.1"/>
    </source>
</evidence>
<dbReference type="RefSeq" id="WP_077365674.1">
    <property type="nucleotide sequence ID" value="NZ_MQMF01000008.1"/>
</dbReference>
<comment type="subcellular location">
    <subcellularLocation>
        <location evidence="1">Cell membrane</location>
        <topology evidence="1">Multi-pass membrane protein</topology>
    </subcellularLocation>
</comment>
<keyword evidence="9" id="KW-0464">Manganese</keyword>
<dbReference type="Gene3D" id="3.30.1120.170">
    <property type="match status" value="1"/>
</dbReference>
<dbReference type="InterPro" id="IPR012160">
    <property type="entry name" value="LtaS-like"/>
</dbReference>
<dbReference type="InterPro" id="IPR000917">
    <property type="entry name" value="Sulfatase_N"/>
</dbReference>
<keyword evidence="4 11" id="KW-0812">Transmembrane</keyword>
<dbReference type="Proteomes" id="UP000188597">
    <property type="component" value="Unassembled WGS sequence"/>
</dbReference>
<feature type="active site" evidence="8">
    <location>
        <position position="291"/>
    </location>
</feature>
<name>A0A1V3G3C2_9BACL</name>
<dbReference type="PANTHER" id="PTHR47371">
    <property type="entry name" value="LIPOTEICHOIC ACID SYNTHASE"/>
    <property type="match status" value="1"/>
</dbReference>
<comment type="caution">
    <text evidence="13">The sequence shown here is derived from an EMBL/GenBank/DDBJ whole genome shotgun (WGS) entry which is preliminary data.</text>
</comment>
<evidence type="ECO:0000256" key="11">
    <source>
        <dbReference type="SAM" id="Phobius"/>
    </source>
</evidence>
<dbReference type="Pfam" id="PF00884">
    <property type="entry name" value="Sulfatase"/>
    <property type="match status" value="1"/>
</dbReference>
<keyword evidence="6 7" id="KW-0472">Membrane</keyword>
<dbReference type="OrthoDB" id="5901192at2"/>
<proteinExistence type="inferred from homology"/>
<dbReference type="GO" id="GO:0005886">
    <property type="term" value="C:plasma membrane"/>
    <property type="evidence" value="ECO:0007669"/>
    <property type="project" value="UniProtKB-SubCell"/>
</dbReference>
<evidence type="ECO:0000256" key="2">
    <source>
        <dbReference type="ARBA" id="ARBA00009983"/>
    </source>
</evidence>
<organism evidence="13 14">
    <name type="scientific">Fictibacillus arsenicus</name>
    <dbReference type="NCBI Taxonomy" id="255247"/>
    <lineage>
        <taxon>Bacteria</taxon>
        <taxon>Bacillati</taxon>
        <taxon>Bacillota</taxon>
        <taxon>Bacilli</taxon>
        <taxon>Bacillales</taxon>
        <taxon>Fictibacillaceae</taxon>
        <taxon>Fictibacillus</taxon>
    </lineage>
</organism>
<dbReference type="PIRSF" id="PIRSF005091">
    <property type="entry name" value="Mmb_sulf_HI1246"/>
    <property type="match status" value="1"/>
</dbReference>
<evidence type="ECO:0000256" key="3">
    <source>
        <dbReference type="ARBA" id="ARBA00022475"/>
    </source>
</evidence>
<evidence type="ECO:0000313" key="14">
    <source>
        <dbReference type="Proteomes" id="UP000188597"/>
    </source>
</evidence>
<evidence type="ECO:0000256" key="7">
    <source>
        <dbReference type="PIRNR" id="PIRNR005091"/>
    </source>
</evidence>
<feature type="transmembrane region" description="Helical" evidence="11">
    <location>
        <begin position="153"/>
        <end position="170"/>
    </location>
</feature>
<gene>
    <name evidence="13" type="ORF">UN64_18820</name>
</gene>
<dbReference type="Gene3D" id="3.40.720.10">
    <property type="entry name" value="Alkaline Phosphatase, subunit A"/>
    <property type="match status" value="1"/>
</dbReference>
<feature type="binding site" evidence="9">
    <location>
        <position position="406"/>
    </location>
    <ligand>
        <name>substrate</name>
    </ligand>
</feature>
<evidence type="ECO:0000259" key="12">
    <source>
        <dbReference type="Pfam" id="PF00884"/>
    </source>
</evidence>
<evidence type="ECO:0000256" key="5">
    <source>
        <dbReference type="ARBA" id="ARBA00022989"/>
    </source>
</evidence>
<feature type="binding site" evidence="10">
    <location>
        <position position="249"/>
    </location>
    <ligand>
        <name>Mn(2+)</name>
        <dbReference type="ChEBI" id="CHEBI:29035"/>
    </ligand>
</feature>
<evidence type="ECO:0000256" key="4">
    <source>
        <dbReference type="ARBA" id="ARBA00022692"/>
    </source>
</evidence>
<dbReference type="CDD" id="cd16015">
    <property type="entry name" value="LTA_synthase"/>
    <property type="match status" value="1"/>
</dbReference>
<evidence type="ECO:0000256" key="6">
    <source>
        <dbReference type="ARBA" id="ARBA00023136"/>
    </source>
</evidence>
<dbReference type="InterPro" id="IPR017850">
    <property type="entry name" value="Alkaline_phosphatase_core_sf"/>
</dbReference>
<keyword evidence="5 11" id="KW-1133">Transmembrane helix</keyword>
<evidence type="ECO:0000256" key="1">
    <source>
        <dbReference type="ARBA" id="ARBA00004651"/>
    </source>
</evidence>
<dbReference type="EMBL" id="MQMF01000008">
    <property type="protein sequence ID" value="OOE08954.1"/>
    <property type="molecule type" value="Genomic_DNA"/>
</dbReference>
<feature type="transmembrane region" description="Helical" evidence="11">
    <location>
        <begin position="68"/>
        <end position="89"/>
    </location>
</feature>
<dbReference type="AlphaFoldDB" id="A0A1V3G3C2"/>
<dbReference type="InterPro" id="IPR050448">
    <property type="entry name" value="OpgB/LTA_synthase_biosynth"/>
</dbReference>
<accession>A0A1V3G3C2</accession>
<dbReference type="PANTHER" id="PTHR47371:SF1">
    <property type="entry name" value="LIPOTEICHOIC ACID SYNTHASE-LIKE YQGS"/>
    <property type="match status" value="1"/>
</dbReference>
<feature type="binding site" evidence="10">
    <location>
        <position position="291"/>
    </location>
    <ligand>
        <name>Mn(2+)</name>
        <dbReference type="ChEBI" id="CHEBI:29035"/>
    </ligand>
</feature>